<feature type="region of interest" description="Disordered" evidence="1">
    <location>
        <begin position="62"/>
        <end position="84"/>
    </location>
</feature>
<dbReference type="EMBL" id="JAEVFJ010000003">
    <property type="protein sequence ID" value="KAH8106062.1"/>
    <property type="molecule type" value="Genomic_DNA"/>
</dbReference>
<reference evidence="2" key="1">
    <citation type="journal article" date="2021" name="New Phytol.">
        <title>Evolutionary innovations through gain and loss of genes in the ectomycorrhizal Boletales.</title>
        <authorList>
            <person name="Wu G."/>
            <person name="Miyauchi S."/>
            <person name="Morin E."/>
            <person name="Kuo A."/>
            <person name="Drula E."/>
            <person name="Varga T."/>
            <person name="Kohler A."/>
            <person name="Feng B."/>
            <person name="Cao Y."/>
            <person name="Lipzen A."/>
            <person name="Daum C."/>
            <person name="Hundley H."/>
            <person name="Pangilinan J."/>
            <person name="Johnson J."/>
            <person name="Barry K."/>
            <person name="LaButti K."/>
            <person name="Ng V."/>
            <person name="Ahrendt S."/>
            <person name="Min B."/>
            <person name="Choi I.G."/>
            <person name="Park H."/>
            <person name="Plett J.M."/>
            <person name="Magnuson J."/>
            <person name="Spatafora J.W."/>
            <person name="Nagy L.G."/>
            <person name="Henrissat B."/>
            <person name="Grigoriev I.V."/>
            <person name="Yang Z.L."/>
            <person name="Xu J."/>
            <person name="Martin F.M."/>
        </authorList>
    </citation>
    <scope>NUCLEOTIDE SEQUENCE</scope>
    <source>
        <strain evidence="2">KKN 215</strain>
    </source>
</reference>
<protein>
    <recommendedName>
        <fullName evidence="4">Chromatin target of PRMT1 protein C-terminal domain-containing protein</fullName>
    </recommendedName>
</protein>
<dbReference type="Pfam" id="PF10309">
    <property type="entry name" value="NCBP3"/>
    <property type="match status" value="1"/>
</dbReference>
<evidence type="ECO:0000256" key="1">
    <source>
        <dbReference type="SAM" id="MobiDB-lite"/>
    </source>
</evidence>
<keyword evidence="3" id="KW-1185">Reference proteome</keyword>
<dbReference type="GO" id="GO:0003729">
    <property type="term" value="F:mRNA binding"/>
    <property type="evidence" value="ECO:0007669"/>
    <property type="project" value="InterPro"/>
</dbReference>
<dbReference type="Proteomes" id="UP000813824">
    <property type="component" value="Unassembled WGS sequence"/>
</dbReference>
<proteinExistence type="predicted"/>
<organism evidence="2 3">
    <name type="scientific">Cristinia sonorae</name>
    <dbReference type="NCBI Taxonomy" id="1940300"/>
    <lineage>
        <taxon>Eukaryota</taxon>
        <taxon>Fungi</taxon>
        <taxon>Dikarya</taxon>
        <taxon>Basidiomycota</taxon>
        <taxon>Agaricomycotina</taxon>
        <taxon>Agaricomycetes</taxon>
        <taxon>Agaricomycetidae</taxon>
        <taxon>Agaricales</taxon>
        <taxon>Pleurotineae</taxon>
        <taxon>Stephanosporaceae</taxon>
        <taxon>Cristinia</taxon>
    </lineage>
</organism>
<dbReference type="PANTHER" id="PTHR16291">
    <property type="entry name" value="NUCLEAR CAP-BINDING PROTEIN SUBUNIT 3"/>
    <property type="match status" value="1"/>
</dbReference>
<dbReference type="InterPro" id="IPR019416">
    <property type="entry name" value="NCBP3"/>
</dbReference>
<accession>A0A8K0UXK3</accession>
<dbReference type="AlphaFoldDB" id="A0A8K0UXK3"/>
<feature type="compositionally biased region" description="Basic and acidic residues" evidence="1">
    <location>
        <begin position="270"/>
        <end position="292"/>
    </location>
</feature>
<evidence type="ECO:0008006" key="4">
    <source>
        <dbReference type="Google" id="ProtNLM"/>
    </source>
</evidence>
<name>A0A8K0UXK3_9AGAR</name>
<sequence length="366" mass="40424">MDTNQIIEDEPIDDFSLPYDDVVPTDEPILQHRIGHATESVSLASRLSTTKVYVIPETYASTARTGKRKHEDEDEDDKEIPSNTSIRENAILLHGTPISHLPTNNIFAYATAFDTKPTALEWIDDTTCILVFPTRISARTAFSNLSKPGAEVDLDDGFIAAKSVPVTLWPAEDRINSSLGKSEGLKGAMRIRWATPSDVKQRGANKQSEFYKRYGRSAGREGDMEAAVDGPKRRRRDMNEADRKAELDDELDQFLSEDKEQVAPSPPSKMRSDYVGHGKKPLLDRFEPELHSRLSYATDSRAGRSGRGEGTELGGSSGRHGGGRRGQRRDDRDSGRGHGRGQNARPRVTAADLDAELDSFLKDGGT</sequence>
<dbReference type="GO" id="GO:0000340">
    <property type="term" value="F:RNA 7-methylguanosine cap binding"/>
    <property type="evidence" value="ECO:0007669"/>
    <property type="project" value="InterPro"/>
</dbReference>
<gene>
    <name evidence="2" type="ORF">BXZ70DRAFT_413485</name>
</gene>
<dbReference type="PANTHER" id="PTHR16291:SF0">
    <property type="entry name" value="NUCLEAR CAP-BINDING PROTEIN SUBUNIT 3"/>
    <property type="match status" value="1"/>
</dbReference>
<evidence type="ECO:0000313" key="3">
    <source>
        <dbReference type="Proteomes" id="UP000813824"/>
    </source>
</evidence>
<feature type="region of interest" description="Disordered" evidence="1">
    <location>
        <begin position="198"/>
        <end position="243"/>
    </location>
</feature>
<feature type="compositionally biased region" description="Gly residues" evidence="1">
    <location>
        <begin position="311"/>
        <end position="320"/>
    </location>
</feature>
<evidence type="ECO:0000313" key="2">
    <source>
        <dbReference type="EMBL" id="KAH8106062.1"/>
    </source>
</evidence>
<comment type="caution">
    <text evidence="2">The sequence shown here is derived from an EMBL/GenBank/DDBJ whole genome shotgun (WGS) entry which is preliminary data.</text>
</comment>
<feature type="region of interest" description="Disordered" evidence="1">
    <location>
        <begin position="256"/>
        <end position="366"/>
    </location>
</feature>
<dbReference type="OrthoDB" id="422106at2759"/>
<dbReference type="GO" id="GO:0005634">
    <property type="term" value="C:nucleus"/>
    <property type="evidence" value="ECO:0007669"/>
    <property type="project" value="TreeGrafter"/>
</dbReference>